<protein>
    <submittedName>
        <fullName evidence="2">Hypothetical cytosolic protein</fullName>
    </submittedName>
</protein>
<dbReference type="SUPFAM" id="SSF141371">
    <property type="entry name" value="PilZ domain-like"/>
    <property type="match status" value="1"/>
</dbReference>
<proteinExistence type="predicted"/>
<reference evidence="2 3" key="1">
    <citation type="journal article" date="2007" name="Proc. Natl. Acad. Sci. U.S.A.">
        <title>The genome of Syntrophus aciditrophicus: life at the thermodynamic limit of microbial growth.</title>
        <authorList>
            <person name="McInerney M.J."/>
            <person name="Rohlin L."/>
            <person name="Mouttaki H."/>
            <person name="Kim U."/>
            <person name="Krupp R.S."/>
            <person name="Rios-Hernandez L."/>
            <person name="Sieber J."/>
            <person name="Struchtemeyer C.G."/>
            <person name="Bhattacharyya A."/>
            <person name="Campbell J.W."/>
            <person name="Gunsalus R.P."/>
        </authorList>
    </citation>
    <scope>NUCLEOTIDE SEQUENCE [LARGE SCALE GENOMIC DNA]</scope>
    <source>
        <strain evidence="2 3">SB</strain>
    </source>
</reference>
<dbReference type="InParanoid" id="Q2LVP9"/>
<organism evidence="2 3">
    <name type="scientific">Syntrophus aciditrophicus (strain SB)</name>
    <dbReference type="NCBI Taxonomy" id="56780"/>
    <lineage>
        <taxon>Bacteria</taxon>
        <taxon>Pseudomonadati</taxon>
        <taxon>Thermodesulfobacteriota</taxon>
        <taxon>Syntrophia</taxon>
        <taxon>Syntrophales</taxon>
        <taxon>Syntrophaceae</taxon>
        <taxon>Syntrophus</taxon>
    </lineage>
</organism>
<dbReference type="OrthoDB" id="5531503at2"/>
<dbReference type="InterPro" id="IPR009875">
    <property type="entry name" value="PilZ_domain"/>
</dbReference>
<keyword evidence="3" id="KW-1185">Reference proteome</keyword>
<dbReference type="Gene3D" id="2.40.10.220">
    <property type="entry name" value="predicted glycosyltransferase like domains"/>
    <property type="match status" value="1"/>
</dbReference>
<feature type="domain" description="PilZ" evidence="1">
    <location>
        <begin position="4"/>
        <end position="86"/>
    </location>
</feature>
<dbReference type="KEGG" id="sat:SYN_00809"/>
<name>Q2LVP9_SYNAS</name>
<evidence type="ECO:0000313" key="3">
    <source>
        <dbReference type="Proteomes" id="UP000001933"/>
    </source>
</evidence>
<evidence type="ECO:0000259" key="1">
    <source>
        <dbReference type="Pfam" id="PF07238"/>
    </source>
</evidence>
<gene>
    <name evidence="2" type="ORF">SYN_00809</name>
</gene>
<dbReference type="Proteomes" id="UP000001933">
    <property type="component" value="Chromosome"/>
</dbReference>
<dbReference type="GO" id="GO:0035438">
    <property type="term" value="F:cyclic-di-GMP binding"/>
    <property type="evidence" value="ECO:0007669"/>
    <property type="project" value="InterPro"/>
</dbReference>
<evidence type="ECO:0000313" key="2">
    <source>
        <dbReference type="EMBL" id="ABC78162.1"/>
    </source>
</evidence>
<sequence>MKERRFYQRYTLSDEERDALQVEVHFDGVPVRLVDFSLGGLCVLSEKSYDVGDFISITVNLGNRGRIDLIGKVVRANRMEKNWSVAIDLSKNYKLNVLRKI</sequence>
<dbReference type="EMBL" id="CP000252">
    <property type="protein sequence ID" value="ABC78162.1"/>
    <property type="molecule type" value="Genomic_DNA"/>
</dbReference>
<dbReference type="AlphaFoldDB" id="Q2LVP9"/>
<dbReference type="HOGENOM" id="CLU_2290262_0_0_7"/>
<accession>Q2LVP9</accession>
<dbReference type="Pfam" id="PF07238">
    <property type="entry name" value="PilZ"/>
    <property type="match status" value="1"/>
</dbReference>
<dbReference type="RefSeq" id="WP_011418182.1">
    <property type="nucleotide sequence ID" value="NC_007759.1"/>
</dbReference>